<dbReference type="PANTHER" id="PTHR46082:SF11">
    <property type="entry name" value="AAA+ ATPASE DOMAIN-CONTAINING PROTEIN-RELATED"/>
    <property type="match status" value="1"/>
</dbReference>
<feature type="compositionally biased region" description="Basic and acidic residues" evidence="2">
    <location>
        <begin position="1"/>
        <end position="23"/>
    </location>
</feature>
<name>A0AAV9XEU2_9PEZI</name>
<protein>
    <recommendedName>
        <fullName evidence="3">NACHT domain-containing protein</fullName>
    </recommendedName>
</protein>
<reference evidence="4 5" key="1">
    <citation type="submission" date="2019-10" db="EMBL/GenBank/DDBJ databases">
        <authorList>
            <person name="Palmer J.M."/>
        </authorList>
    </citation>
    <scope>NUCLEOTIDE SEQUENCE [LARGE SCALE GENOMIC DNA]</scope>
    <source>
        <strain evidence="4 5">TWF694</strain>
    </source>
</reference>
<evidence type="ECO:0000256" key="2">
    <source>
        <dbReference type="SAM" id="MobiDB-lite"/>
    </source>
</evidence>
<keyword evidence="5" id="KW-1185">Reference proteome</keyword>
<dbReference type="InterPro" id="IPR053137">
    <property type="entry name" value="NLR-like"/>
</dbReference>
<dbReference type="EMBL" id="JAVHJO010000005">
    <property type="protein sequence ID" value="KAK6540191.1"/>
    <property type="molecule type" value="Genomic_DNA"/>
</dbReference>
<gene>
    <name evidence="4" type="ORF">TWF694_009010</name>
</gene>
<comment type="caution">
    <text evidence="4">The sequence shown here is derived from an EMBL/GenBank/DDBJ whole genome shotgun (WGS) entry which is preliminary data.</text>
</comment>
<dbReference type="Gene3D" id="3.40.50.1580">
    <property type="entry name" value="Nucleoside phosphorylase domain"/>
    <property type="match status" value="1"/>
</dbReference>
<dbReference type="PANTHER" id="PTHR46082">
    <property type="entry name" value="ATP/GTP-BINDING PROTEIN-RELATED"/>
    <property type="match status" value="1"/>
</dbReference>
<feature type="region of interest" description="Disordered" evidence="2">
    <location>
        <begin position="1"/>
        <end position="26"/>
    </location>
</feature>
<evidence type="ECO:0000313" key="5">
    <source>
        <dbReference type="Proteomes" id="UP001365542"/>
    </source>
</evidence>
<dbReference type="InterPro" id="IPR027417">
    <property type="entry name" value="P-loop_NTPase"/>
</dbReference>
<feature type="domain" description="NACHT" evidence="3">
    <location>
        <begin position="432"/>
        <end position="578"/>
    </location>
</feature>
<dbReference type="Gene3D" id="3.40.50.300">
    <property type="entry name" value="P-loop containing nucleotide triphosphate hydrolases"/>
    <property type="match status" value="1"/>
</dbReference>
<accession>A0AAV9XEU2</accession>
<dbReference type="GO" id="GO:0009116">
    <property type="term" value="P:nucleoside metabolic process"/>
    <property type="evidence" value="ECO:0007669"/>
    <property type="project" value="InterPro"/>
</dbReference>
<sequence>MDARQRGAQADRKRKRTDQDDSSRLSLKKSIPTSQYDLTDYTVGWICALTTEYVAAQLFLDEKHRKPSTQIQDHNNYTLGSIGEHLVVIAAMPSGEYGKSSATAVAKDMLRSFPNIRIGLMVGIGGGAPSSKHDIRLGDIVVGVPRDGRGGVLQYDLRKLVQGQGFHMTGFLDRPPSVLLTALSGLSARYEIEGHQIEERINDVLTKNPRLQKKYKRPDQNSDQLFQSHVVHHEQGVACGIICGKDPSDLVMRPSRTKEDDNPAIHHGLIASGDSLIKDAIFRDELAANHGVLCVEMEAAGLMNQFPCMVIRGICDYSDSHKNKEWQGYAAMAAAAYATDLLSEILHAKVEATMKMIEIPGLLCSIEKNLNQICDGIHQVEGKIKNDKINNWLSPPDPSINHIKALHQRHEGSGTWLFRKDAFIKWKTQQSCFLWLHGIPGCGKTVLSSTIIQSLAKDPAYMHLLYFYFDFADTSKQTLDHMLRSLINQLYCKSKAASQYLDILYCRCEDGQQQPTLELLRDTFLLMLEEAQQVWLVVDALDECSSRKAHSTIDLMSWINQVLESEHRNLHLLVTSRPENDIESVIMGFAGTENIINIRQHLVDDIGAYIRARVRNSKGFERWRSLPEVQDEIEVSLMGKADGMYYSKINSVFCENNADK</sequence>
<dbReference type="InterPro" id="IPR035994">
    <property type="entry name" value="Nucleoside_phosphorylase_sf"/>
</dbReference>
<dbReference type="SUPFAM" id="SSF53167">
    <property type="entry name" value="Purine and uridine phosphorylases"/>
    <property type="match status" value="1"/>
</dbReference>
<dbReference type="InterPro" id="IPR056884">
    <property type="entry name" value="NPHP3-like_N"/>
</dbReference>
<evidence type="ECO:0000259" key="3">
    <source>
        <dbReference type="PROSITE" id="PS50837"/>
    </source>
</evidence>
<proteinExistence type="predicted"/>
<evidence type="ECO:0000313" key="4">
    <source>
        <dbReference type="EMBL" id="KAK6540191.1"/>
    </source>
</evidence>
<keyword evidence="1" id="KW-0677">Repeat</keyword>
<dbReference type="InterPro" id="IPR007111">
    <property type="entry name" value="NACHT_NTPase"/>
</dbReference>
<dbReference type="AlphaFoldDB" id="A0AAV9XEU2"/>
<dbReference type="SUPFAM" id="SSF52540">
    <property type="entry name" value="P-loop containing nucleoside triphosphate hydrolases"/>
    <property type="match status" value="1"/>
</dbReference>
<dbReference type="Proteomes" id="UP001365542">
    <property type="component" value="Unassembled WGS sequence"/>
</dbReference>
<dbReference type="GO" id="GO:0003824">
    <property type="term" value="F:catalytic activity"/>
    <property type="evidence" value="ECO:0007669"/>
    <property type="project" value="InterPro"/>
</dbReference>
<organism evidence="4 5">
    <name type="scientific">Orbilia ellipsospora</name>
    <dbReference type="NCBI Taxonomy" id="2528407"/>
    <lineage>
        <taxon>Eukaryota</taxon>
        <taxon>Fungi</taxon>
        <taxon>Dikarya</taxon>
        <taxon>Ascomycota</taxon>
        <taxon>Pezizomycotina</taxon>
        <taxon>Orbiliomycetes</taxon>
        <taxon>Orbiliales</taxon>
        <taxon>Orbiliaceae</taxon>
        <taxon>Orbilia</taxon>
    </lineage>
</organism>
<dbReference type="PROSITE" id="PS50837">
    <property type="entry name" value="NACHT"/>
    <property type="match status" value="1"/>
</dbReference>
<dbReference type="Pfam" id="PF24883">
    <property type="entry name" value="NPHP3_N"/>
    <property type="match status" value="1"/>
</dbReference>
<evidence type="ECO:0000256" key="1">
    <source>
        <dbReference type="ARBA" id="ARBA00022737"/>
    </source>
</evidence>